<dbReference type="EC" id="3.1.3.73" evidence="1"/>
<dbReference type="SUPFAM" id="SSF53254">
    <property type="entry name" value="Phosphoglycerate mutase-like"/>
    <property type="match status" value="1"/>
</dbReference>
<evidence type="ECO:0000256" key="1">
    <source>
        <dbReference type="NCBIfam" id="TIGR03162"/>
    </source>
</evidence>
<dbReference type="Gene3D" id="3.40.50.1240">
    <property type="entry name" value="Phosphoglycerate mutase-like"/>
    <property type="match status" value="1"/>
</dbReference>
<dbReference type="GO" id="GO:0043755">
    <property type="term" value="F:alpha-ribazole phosphatase activity"/>
    <property type="evidence" value="ECO:0007669"/>
    <property type="project" value="UniProtKB-UniRule"/>
</dbReference>
<organism evidence="2 3">
    <name type="scientific">Reichenbachiella faecimaris</name>
    <dbReference type="NCBI Taxonomy" id="692418"/>
    <lineage>
        <taxon>Bacteria</taxon>
        <taxon>Pseudomonadati</taxon>
        <taxon>Bacteroidota</taxon>
        <taxon>Cytophagia</taxon>
        <taxon>Cytophagales</taxon>
        <taxon>Reichenbachiellaceae</taxon>
        <taxon>Reichenbachiella</taxon>
    </lineage>
</organism>
<dbReference type="CDD" id="cd07067">
    <property type="entry name" value="HP_PGM_like"/>
    <property type="match status" value="1"/>
</dbReference>
<reference evidence="2 3" key="1">
    <citation type="submission" date="2017-04" db="EMBL/GenBank/DDBJ databases">
        <authorList>
            <person name="Afonso C.L."/>
            <person name="Miller P.J."/>
            <person name="Scott M.A."/>
            <person name="Spackman E."/>
            <person name="Goraichik I."/>
            <person name="Dimitrov K.M."/>
            <person name="Suarez D.L."/>
            <person name="Swayne D.E."/>
        </authorList>
    </citation>
    <scope>NUCLEOTIDE SEQUENCE [LARGE SCALE GENOMIC DNA]</scope>
    <source>
        <strain evidence="2 3">DSM 26133</strain>
    </source>
</reference>
<proteinExistence type="predicted"/>
<dbReference type="InterPro" id="IPR029033">
    <property type="entry name" value="His_PPase_superfam"/>
</dbReference>
<dbReference type="Pfam" id="PF00300">
    <property type="entry name" value="His_Phos_1"/>
    <property type="match status" value="1"/>
</dbReference>
<dbReference type="EMBL" id="FWYF01000005">
    <property type="protein sequence ID" value="SMD38718.1"/>
    <property type="molecule type" value="Genomic_DNA"/>
</dbReference>
<name>A0A1W2GQT1_REIFA</name>
<dbReference type="GO" id="GO:0009236">
    <property type="term" value="P:cobalamin biosynthetic process"/>
    <property type="evidence" value="ECO:0007669"/>
    <property type="project" value="UniProtKB-UniRule"/>
</dbReference>
<dbReference type="RefSeq" id="WP_084374489.1">
    <property type="nucleotide sequence ID" value="NZ_FWYF01000005.1"/>
</dbReference>
<dbReference type="STRING" id="692418.SAMN04488029_3863"/>
<dbReference type="Proteomes" id="UP000192472">
    <property type="component" value="Unassembled WGS sequence"/>
</dbReference>
<evidence type="ECO:0000313" key="2">
    <source>
        <dbReference type="EMBL" id="SMD38718.1"/>
    </source>
</evidence>
<keyword evidence="3" id="KW-1185">Reference proteome</keyword>
<dbReference type="NCBIfam" id="TIGR03162">
    <property type="entry name" value="ribazole_cobC"/>
    <property type="match status" value="1"/>
</dbReference>
<dbReference type="InterPro" id="IPR013078">
    <property type="entry name" value="His_Pase_superF_clade-1"/>
</dbReference>
<dbReference type="SMART" id="SM00855">
    <property type="entry name" value="PGAM"/>
    <property type="match status" value="1"/>
</dbReference>
<dbReference type="PIRSF" id="PIRSF000709">
    <property type="entry name" value="6PFK_2-Ptase"/>
    <property type="match status" value="1"/>
</dbReference>
<protein>
    <recommendedName>
        <fullName evidence="1">Alpha-ribazole phosphatase</fullName>
        <ecNumber evidence="1">3.1.3.73</ecNumber>
    </recommendedName>
</protein>
<sequence length="186" mass="21331">MEIYLIRHTTPKIAQGICYGQSDIELTPHFEQEAQSVHQLIKKPLDYIFSSPLKRCSSLADLFEVTVQTESRLMELNFGDWEMKKWKDLPQTALNEWMENYVNQAPPKGESYEQLKARVVEIFKGIISQNRPSTGIITHAGPIRAILSHILNLSLKDTFTLKIDYGSVTKISLNEGLFSVDYINRK</sequence>
<dbReference type="PANTHER" id="PTHR48100:SF59">
    <property type="entry name" value="ADENOSYLCOBALAMIN_ALPHA-RIBAZOLE PHOSPHATASE"/>
    <property type="match status" value="1"/>
</dbReference>
<dbReference type="InterPro" id="IPR050275">
    <property type="entry name" value="PGM_Phosphatase"/>
</dbReference>
<evidence type="ECO:0000313" key="3">
    <source>
        <dbReference type="Proteomes" id="UP000192472"/>
    </source>
</evidence>
<dbReference type="GO" id="GO:0005737">
    <property type="term" value="C:cytoplasm"/>
    <property type="evidence" value="ECO:0007669"/>
    <property type="project" value="TreeGrafter"/>
</dbReference>
<dbReference type="AlphaFoldDB" id="A0A1W2GQT1"/>
<dbReference type="PANTHER" id="PTHR48100">
    <property type="entry name" value="BROAD-SPECIFICITY PHOSPHATASE YOR283W-RELATED"/>
    <property type="match status" value="1"/>
</dbReference>
<dbReference type="OrthoDB" id="9782128at2"/>
<dbReference type="InterPro" id="IPR017578">
    <property type="entry name" value="Ribazole_CobC"/>
</dbReference>
<accession>A0A1W2GQT1</accession>
<gene>
    <name evidence="2" type="ORF">SAMN04488029_3863</name>
</gene>